<organism evidence="1 2">
    <name type="scientific">Pseudomonas chlororaphis</name>
    <dbReference type="NCBI Taxonomy" id="587753"/>
    <lineage>
        <taxon>Bacteria</taxon>
        <taxon>Pseudomonadati</taxon>
        <taxon>Pseudomonadota</taxon>
        <taxon>Gammaproteobacteria</taxon>
        <taxon>Pseudomonadales</taxon>
        <taxon>Pseudomonadaceae</taxon>
        <taxon>Pseudomonas</taxon>
    </lineage>
</organism>
<evidence type="ECO:0000313" key="2">
    <source>
        <dbReference type="Proteomes" id="UP000277437"/>
    </source>
</evidence>
<dbReference type="AlphaFoldDB" id="A0AAX3FSR3"/>
<gene>
    <name evidence="1" type="ORF">NCTC7357_01478</name>
</gene>
<name>A0AAX3FSR3_9PSED</name>
<evidence type="ECO:0000313" key="1">
    <source>
        <dbReference type="EMBL" id="VEF73226.1"/>
    </source>
</evidence>
<accession>A0AAX3FSR3</accession>
<protein>
    <recommendedName>
        <fullName evidence="3">HNH endonuclease</fullName>
    </recommendedName>
</protein>
<evidence type="ECO:0008006" key="3">
    <source>
        <dbReference type="Google" id="ProtNLM"/>
    </source>
</evidence>
<dbReference type="RefSeq" id="WP_124325022.1">
    <property type="nucleotide sequence ID" value="NZ_CP118137.1"/>
</dbReference>
<sequence>MIGYRISLAQLENLIDAEVAGWRTRADERTKKFKIAGKYDEASTIWSEIKVVYMRLQGEAKCVYCERKLEGEERGKAEHDVEHFRPKSSVRPWKISAALSKQGVFLTQPGKPAPGYHLLPYHLFNYSAACKPCNSAIKSDCFPVAGAYQFTGDDPVTLLGEQPLLIYPIGDFDHDPEELIGFHGISPQAIPQQGYKRHKALTTIAFFELDDAIGRKNLVRGRAHVITTLYPQLLTLAGNEPANKKAIAKMLIDGFTSPKSEHTNCARSFRTLFNTDPDEAERIFEAAARFIDSSS</sequence>
<dbReference type="EMBL" id="LR134334">
    <property type="protein sequence ID" value="VEF73226.1"/>
    <property type="molecule type" value="Genomic_DNA"/>
</dbReference>
<dbReference type="Proteomes" id="UP000277437">
    <property type="component" value="Chromosome"/>
</dbReference>
<reference evidence="1 2" key="1">
    <citation type="submission" date="2018-12" db="EMBL/GenBank/DDBJ databases">
        <authorList>
            <consortium name="Pathogen Informatics"/>
        </authorList>
    </citation>
    <scope>NUCLEOTIDE SEQUENCE [LARGE SCALE GENOMIC DNA]</scope>
    <source>
        <strain evidence="1 2">NCTC7357</strain>
    </source>
</reference>
<proteinExistence type="predicted"/>